<name>A0A9P4I9S8_9PEZI</name>
<keyword evidence="1" id="KW-0560">Oxidoreductase</keyword>
<dbReference type="Proteomes" id="UP000799772">
    <property type="component" value="Unassembled WGS sequence"/>
</dbReference>
<protein>
    <submittedName>
        <fullName evidence="2">HypA-like protein</fullName>
    </submittedName>
</protein>
<dbReference type="PANTHER" id="PTHR35870:SF1">
    <property type="entry name" value="PROTEIN, PUTATIVE (AFU_ORTHOLOGUE AFUA_5G03330)-RELATED"/>
    <property type="match status" value="1"/>
</dbReference>
<dbReference type="GO" id="GO:0016491">
    <property type="term" value="F:oxidoreductase activity"/>
    <property type="evidence" value="ECO:0007669"/>
    <property type="project" value="UniProtKB-KW"/>
</dbReference>
<dbReference type="OrthoDB" id="10004862at2759"/>
<proteinExistence type="predicted"/>
<evidence type="ECO:0000313" key="3">
    <source>
        <dbReference type="Proteomes" id="UP000799772"/>
    </source>
</evidence>
<dbReference type="Pfam" id="PF14027">
    <property type="entry name" value="Questin_oxidase"/>
    <property type="match status" value="1"/>
</dbReference>
<evidence type="ECO:0000256" key="1">
    <source>
        <dbReference type="ARBA" id="ARBA00023002"/>
    </source>
</evidence>
<accession>A0A9P4I9S8</accession>
<keyword evidence="3" id="KW-1185">Reference proteome</keyword>
<gene>
    <name evidence="2" type="ORF">NA57DRAFT_68502</name>
</gene>
<evidence type="ECO:0000313" key="2">
    <source>
        <dbReference type="EMBL" id="KAF2094366.1"/>
    </source>
</evidence>
<dbReference type="PANTHER" id="PTHR35870">
    <property type="entry name" value="PROTEIN, PUTATIVE (AFU_ORTHOLOGUE AFUA_5G03330)-RELATED"/>
    <property type="match status" value="1"/>
</dbReference>
<sequence length="457" mass="52358">MATPSKVQLDTSLHPVFFTALKKESADKASELLQDNHDNHHIFFNKEGFHNHIAHHLLTIYALGATPEQLQKGYDRNSAYQRSPIVQEEKVFEQLHDPAVWKKCLGNEKYYHDYLVFFQKEMESKGWEAVVNEYLFSRTEQAEDMLVRLFAGFLHPLIHLGFGMEFRQPAIMCEALAQTAVHDRWIGGLLLEAEKTADRRKTAKGEKSIPELLEEIQRNERLKNSPHWADGNKVRDGILKRDPDDMLEIASQFVVQESQLEKKMMEMMNAAIYFTAAAQRPNKSVKMDFYYMHCVNSSIFFPSFLSPDSPLSTASKIRLLEWKGRIDLALYASRRAPPLLLSEVTSYRPKKPSGWQEIFERVKNFNDDGHASKMLRTVAAAEELCRKWEARPGEGEFIGDVDMRVQSGMWLQIGHMIIDSVEGWGGGEEEPRWGRSVGFDEAWVNVPDRAGPAQAVL</sequence>
<dbReference type="EMBL" id="ML978134">
    <property type="protein sequence ID" value="KAF2094366.1"/>
    <property type="molecule type" value="Genomic_DNA"/>
</dbReference>
<dbReference type="InterPro" id="IPR025337">
    <property type="entry name" value="Questin_oxidase-like"/>
</dbReference>
<reference evidence="2" key="1">
    <citation type="journal article" date="2020" name="Stud. Mycol.">
        <title>101 Dothideomycetes genomes: a test case for predicting lifestyles and emergence of pathogens.</title>
        <authorList>
            <person name="Haridas S."/>
            <person name="Albert R."/>
            <person name="Binder M."/>
            <person name="Bloem J."/>
            <person name="Labutti K."/>
            <person name="Salamov A."/>
            <person name="Andreopoulos B."/>
            <person name="Baker S."/>
            <person name="Barry K."/>
            <person name="Bills G."/>
            <person name="Bluhm B."/>
            <person name="Cannon C."/>
            <person name="Castanera R."/>
            <person name="Culley D."/>
            <person name="Daum C."/>
            <person name="Ezra D."/>
            <person name="Gonzalez J."/>
            <person name="Henrissat B."/>
            <person name="Kuo A."/>
            <person name="Liang C."/>
            <person name="Lipzen A."/>
            <person name="Lutzoni F."/>
            <person name="Magnuson J."/>
            <person name="Mondo S."/>
            <person name="Nolan M."/>
            <person name="Ohm R."/>
            <person name="Pangilinan J."/>
            <person name="Park H.-J."/>
            <person name="Ramirez L."/>
            <person name="Alfaro M."/>
            <person name="Sun H."/>
            <person name="Tritt A."/>
            <person name="Yoshinaga Y."/>
            <person name="Zwiers L.-H."/>
            <person name="Turgeon B."/>
            <person name="Goodwin S."/>
            <person name="Spatafora J."/>
            <person name="Crous P."/>
            <person name="Grigoriev I."/>
        </authorList>
    </citation>
    <scope>NUCLEOTIDE SEQUENCE</scope>
    <source>
        <strain evidence="2">CBS 133067</strain>
    </source>
</reference>
<comment type="caution">
    <text evidence="2">The sequence shown here is derived from an EMBL/GenBank/DDBJ whole genome shotgun (WGS) entry which is preliminary data.</text>
</comment>
<dbReference type="AlphaFoldDB" id="A0A9P4I9S8"/>
<organism evidence="2 3">
    <name type="scientific">Rhizodiscina lignyota</name>
    <dbReference type="NCBI Taxonomy" id="1504668"/>
    <lineage>
        <taxon>Eukaryota</taxon>
        <taxon>Fungi</taxon>
        <taxon>Dikarya</taxon>
        <taxon>Ascomycota</taxon>
        <taxon>Pezizomycotina</taxon>
        <taxon>Dothideomycetes</taxon>
        <taxon>Pleosporomycetidae</taxon>
        <taxon>Aulographales</taxon>
        <taxon>Rhizodiscinaceae</taxon>
        <taxon>Rhizodiscina</taxon>
    </lineage>
</organism>